<dbReference type="InterPro" id="IPR025388">
    <property type="entry name" value="Alginate_export_dom"/>
</dbReference>
<proteinExistence type="predicted"/>
<gene>
    <name evidence="3" type="ordered locus">CJA_1498</name>
</gene>
<organism evidence="3 4">
    <name type="scientific">Cellvibrio japonicus (strain Ueda107)</name>
    <name type="common">Pseudomonas fluorescens subsp. cellulosa</name>
    <dbReference type="NCBI Taxonomy" id="498211"/>
    <lineage>
        <taxon>Bacteria</taxon>
        <taxon>Pseudomonadati</taxon>
        <taxon>Pseudomonadota</taxon>
        <taxon>Gammaproteobacteria</taxon>
        <taxon>Cellvibrionales</taxon>
        <taxon>Cellvibrionaceae</taxon>
        <taxon>Cellvibrio</taxon>
    </lineage>
</organism>
<feature type="domain" description="Alginate export" evidence="2">
    <location>
        <begin position="38"/>
        <end position="288"/>
    </location>
</feature>
<dbReference type="Gene3D" id="2.40.160.10">
    <property type="entry name" value="Porin"/>
    <property type="match status" value="1"/>
</dbReference>
<protein>
    <recommendedName>
        <fullName evidence="2">Alginate export domain-containing protein</fullName>
    </recommendedName>
</protein>
<keyword evidence="1" id="KW-0732">Signal</keyword>
<dbReference type="KEGG" id="cja:CJA_1498"/>
<evidence type="ECO:0000313" key="3">
    <source>
        <dbReference type="EMBL" id="ACE84758.1"/>
    </source>
</evidence>
<dbReference type="EMBL" id="CP000934">
    <property type="protein sequence ID" value="ACE84758.1"/>
    <property type="molecule type" value="Genomic_DNA"/>
</dbReference>
<reference evidence="3 4" key="1">
    <citation type="journal article" date="2008" name="J. Bacteriol.">
        <title>Insights into plant cell wall degradation from the genome sequence of the soil bacterium Cellvibrio japonicus.</title>
        <authorList>
            <person name="Deboy R.T."/>
            <person name="Mongodin E.F."/>
            <person name="Fouts D.E."/>
            <person name="Tailford L.E."/>
            <person name="Khouri H."/>
            <person name="Emerson J.B."/>
            <person name="Mohamoud Y."/>
            <person name="Watkins K."/>
            <person name="Henrissat B."/>
            <person name="Gilbert H.J."/>
            <person name="Nelson K.E."/>
        </authorList>
    </citation>
    <scope>NUCLEOTIDE SEQUENCE [LARGE SCALE GENOMIC DNA]</scope>
    <source>
        <strain evidence="3 4">Ueda107</strain>
    </source>
</reference>
<accession>B3PDN8</accession>
<evidence type="ECO:0000256" key="1">
    <source>
        <dbReference type="SAM" id="SignalP"/>
    </source>
</evidence>
<dbReference type="AlphaFoldDB" id="B3PDN8"/>
<feature type="chain" id="PRO_5002793744" description="Alginate export domain-containing protein" evidence="1">
    <location>
        <begin position="26"/>
        <end position="401"/>
    </location>
</feature>
<evidence type="ECO:0000259" key="2">
    <source>
        <dbReference type="Pfam" id="PF13372"/>
    </source>
</evidence>
<feature type="signal peptide" evidence="1">
    <location>
        <begin position="1"/>
        <end position="25"/>
    </location>
</feature>
<dbReference type="eggNOG" id="ENOG502Z7YP">
    <property type="taxonomic scope" value="Bacteria"/>
</dbReference>
<dbReference type="RefSeq" id="WP_012487128.1">
    <property type="nucleotide sequence ID" value="NC_010995.1"/>
</dbReference>
<dbReference type="InterPro" id="IPR023614">
    <property type="entry name" value="Porin_dom_sf"/>
</dbReference>
<dbReference type="OrthoDB" id="9767539at2"/>
<dbReference type="Pfam" id="PF13372">
    <property type="entry name" value="Alginate_exp"/>
    <property type="match status" value="1"/>
</dbReference>
<sequence length="401" mass="44249">MNKQRIHFCAAAMSTIYFAVPQVSAQTFTESLQQGSSVKVNLRTRFEDVSEDGLQDSDALTARTRLSYQSGTWNGFGFSAEFDDVTELDGKVDYRAYPGDPQNPGTAVIGDPEGTEVNQAFIAYTNASNQVRYGRQRIILDNSRFIGNVGWRQNEQTYDGFSVVNKSIVDTSITYAYIWNVNRVFGDNNPIQPDHHMDSHIVNIGYSGFSAGKLTGYAYLLDNDTAPALSGDTVGIRWQGILNKTFSYNLEYARQTNAGVAESFDADYMLGEAVFTLSGFNITLGYELLGSDDGSYGFATPLATLHAFQGWADKFLATPAVGLEDKYINVGTTVAGIQFLLSYHKFDADIGSQDLGDEIDLSASRKFGSVVLTAKYADYAMGDVAAFRDTTKFWLMLDWNF</sequence>
<dbReference type="HOGENOM" id="CLU_045097_0_0_6"/>
<name>B3PDN8_CELJU</name>
<dbReference type="STRING" id="498211.CJA_1498"/>
<dbReference type="Proteomes" id="UP000001036">
    <property type="component" value="Chromosome"/>
</dbReference>
<keyword evidence="4" id="KW-1185">Reference proteome</keyword>
<evidence type="ECO:0000313" key="4">
    <source>
        <dbReference type="Proteomes" id="UP000001036"/>
    </source>
</evidence>